<evidence type="ECO:0000313" key="5">
    <source>
        <dbReference type="Proteomes" id="UP000283254"/>
    </source>
</evidence>
<dbReference type="GO" id="GO:0043138">
    <property type="term" value="F:3'-5' DNA helicase activity"/>
    <property type="evidence" value="ECO:0007669"/>
    <property type="project" value="TreeGrafter"/>
</dbReference>
<dbReference type="GO" id="GO:0000725">
    <property type="term" value="P:recombinational repair"/>
    <property type="evidence" value="ECO:0007669"/>
    <property type="project" value="TreeGrafter"/>
</dbReference>
<feature type="domain" description="UvrD-like helicase C-terminal" evidence="3">
    <location>
        <begin position="481"/>
        <end position="527"/>
    </location>
</feature>
<protein>
    <recommendedName>
        <fullName evidence="1">DNA 3'-5' helicase II</fullName>
    </recommendedName>
</protein>
<dbReference type="EMBL" id="JSAB01000315">
    <property type="protein sequence ID" value="RNF28602.1"/>
    <property type="molecule type" value="Genomic_DNA"/>
</dbReference>
<dbReference type="GO" id="GO:0005829">
    <property type="term" value="C:cytosol"/>
    <property type="evidence" value="ECO:0007669"/>
    <property type="project" value="TreeGrafter"/>
</dbReference>
<dbReference type="PANTHER" id="PTHR11070:SF2">
    <property type="entry name" value="ATP-DEPENDENT DNA HELICASE SRS2"/>
    <property type="match status" value="1"/>
</dbReference>
<accession>A0A422QF05</accession>
<dbReference type="PANTHER" id="PTHR11070">
    <property type="entry name" value="UVRD / RECB / PCRA DNA HELICASE FAMILY MEMBER"/>
    <property type="match status" value="1"/>
</dbReference>
<feature type="domain" description="NERD" evidence="2">
    <location>
        <begin position="17"/>
        <end position="126"/>
    </location>
</feature>
<dbReference type="InterPro" id="IPR011528">
    <property type="entry name" value="NERD"/>
</dbReference>
<comment type="caution">
    <text evidence="4">The sequence shown here is derived from an EMBL/GenBank/DDBJ whole genome shotgun (WGS) entry which is preliminary data.</text>
</comment>
<dbReference type="Proteomes" id="UP000283254">
    <property type="component" value="Unassembled WGS sequence"/>
</dbReference>
<dbReference type="InterPro" id="IPR000212">
    <property type="entry name" value="DNA_helicase_UvrD/REP"/>
</dbReference>
<dbReference type="GO" id="GO:0005524">
    <property type="term" value="F:ATP binding"/>
    <property type="evidence" value="ECO:0007669"/>
    <property type="project" value="InterPro"/>
</dbReference>
<dbReference type="Pfam" id="PF13538">
    <property type="entry name" value="UvrD_C_2"/>
    <property type="match status" value="1"/>
</dbReference>
<sequence length="546" mass="60665">MATLSPHLLPPLRTDAGRYRELEVLERLRDHLPDGFEVFHSVALHTLHHGRDRYGEIDIVVLAPNGNLLLMEVKAGDVVLREGGIYKLYGKRECDVARQTTVQRGAMQNRLQQAGIHPELISCLVLPDYALGDGQVSAIPRERIIDAHGYDRMISAVRDWLAPTPREVDREGLRRLLLNQFQVMPALDVLRDQLQGTVRRLADGLATWVPRVEAASGIVRVQATAGSGKTQLALQLLEDARAARQDALYVCYNRSLADHVRRLAPPSSEIVNYHELCVEHYRDRHGEPAFSPEGFERMAQAYLDDSAGFKARVDLLVIDEAQDFSAEWVASLCGQLRAGGRLYVLEDEAQRIYGKEGFDLDQAVMIRCSDNFRSPRILCDMINALDLVRPPVRSMNPYAGEVPGIRSYASGEELLAQTGAAVAALLARGFALDDIAVVCGRGRGGSQLLNRATIGPWLTRRFTGEYDRDGVQRWSEGELLVESVYRYKGQSAPAVVVTEFDVEVLDDKARRMLFVALTRAQMAVELVLSPEAERCLYAALRDAAGG</sequence>
<dbReference type="Pfam" id="PF13245">
    <property type="entry name" value="AAA_19"/>
    <property type="match status" value="1"/>
</dbReference>
<gene>
    <name evidence="4" type="ORF">NM04_22305</name>
</gene>
<evidence type="ECO:0000313" key="4">
    <source>
        <dbReference type="EMBL" id="RNF28602.1"/>
    </source>
</evidence>
<dbReference type="OrthoDB" id="393237at2"/>
<dbReference type="Pfam" id="PF08378">
    <property type="entry name" value="NERD"/>
    <property type="match status" value="1"/>
</dbReference>
<dbReference type="GO" id="GO:0003677">
    <property type="term" value="F:DNA binding"/>
    <property type="evidence" value="ECO:0007669"/>
    <property type="project" value="InterPro"/>
</dbReference>
<evidence type="ECO:0000259" key="3">
    <source>
        <dbReference type="Pfam" id="PF13538"/>
    </source>
</evidence>
<name>A0A422QF05_9BURK</name>
<dbReference type="InterPro" id="IPR027785">
    <property type="entry name" value="UvrD-like_helicase_C"/>
</dbReference>
<evidence type="ECO:0000256" key="1">
    <source>
        <dbReference type="ARBA" id="ARBA00034923"/>
    </source>
</evidence>
<dbReference type="SUPFAM" id="SSF52540">
    <property type="entry name" value="P-loop containing nucleoside triphosphate hydrolases"/>
    <property type="match status" value="1"/>
</dbReference>
<proteinExistence type="predicted"/>
<organism evidence="4 5">
    <name type="scientific">Massilia aurea</name>
    <dbReference type="NCBI Taxonomy" id="373040"/>
    <lineage>
        <taxon>Bacteria</taxon>
        <taxon>Pseudomonadati</taxon>
        <taxon>Pseudomonadota</taxon>
        <taxon>Betaproteobacteria</taxon>
        <taxon>Burkholderiales</taxon>
        <taxon>Oxalobacteraceae</taxon>
        <taxon>Telluria group</taxon>
        <taxon>Massilia</taxon>
    </lineage>
</organism>
<evidence type="ECO:0000259" key="2">
    <source>
        <dbReference type="Pfam" id="PF08378"/>
    </source>
</evidence>
<dbReference type="RefSeq" id="WP_123071587.1">
    <property type="nucleotide sequence ID" value="NZ_JSAB01000315.1"/>
</dbReference>
<reference evidence="4" key="1">
    <citation type="submission" date="2014-10" db="EMBL/GenBank/DDBJ databases">
        <title>Massilia sp. genome.</title>
        <authorList>
            <person name="Xu B."/>
            <person name="Dai L."/>
            <person name="Huang Z."/>
        </authorList>
    </citation>
    <scope>NUCLEOTIDE SEQUENCE [LARGE SCALE GENOMIC DNA]</scope>
    <source>
        <strain evidence="4">CFS-1</strain>
    </source>
</reference>
<dbReference type="AlphaFoldDB" id="A0A422QF05"/>
<dbReference type="InterPro" id="IPR027417">
    <property type="entry name" value="P-loop_NTPase"/>
</dbReference>
<dbReference type="Gene3D" id="3.40.50.300">
    <property type="entry name" value="P-loop containing nucleotide triphosphate hydrolases"/>
    <property type="match status" value="2"/>
</dbReference>
<keyword evidence="5" id="KW-1185">Reference proteome</keyword>